<feature type="region of interest" description="Disordered" evidence="1">
    <location>
        <begin position="84"/>
        <end position="105"/>
    </location>
</feature>
<dbReference type="Proteomes" id="UP000468735">
    <property type="component" value="Unassembled WGS sequence"/>
</dbReference>
<evidence type="ECO:0000256" key="1">
    <source>
        <dbReference type="SAM" id="MobiDB-lite"/>
    </source>
</evidence>
<feature type="compositionally biased region" description="Gly residues" evidence="1">
    <location>
        <begin position="94"/>
        <end position="105"/>
    </location>
</feature>
<feature type="region of interest" description="Disordered" evidence="1">
    <location>
        <begin position="1"/>
        <end position="21"/>
    </location>
</feature>
<protein>
    <submittedName>
        <fullName evidence="2">Uncharacterized protein</fullName>
    </submittedName>
</protein>
<reference evidence="2 3" key="1">
    <citation type="submission" date="2019-09" db="EMBL/GenBank/DDBJ databases">
        <title>Actinomadura physcomitrii sp. nov., a novel actinomycete isolated from moss [Physcomitrium sphaericum (Ludw) Fuernr].</title>
        <authorList>
            <person name="Zhuang X."/>
            <person name="Liu C."/>
        </authorList>
    </citation>
    <scope>NUCLEOTIDE SEQUENCE [LARGE SCALE GENOMIC DNA]</scope>
    <source>
        <strain evidence="2 3">HMC1</strain>
    </source>
</reference>
<dbReference type="EMBL" id="WBMT01000017">
    <property type="protein sequence ID" value="KAB2344045.1"/>
    <property type="molecule type" value="Genomic_DNA"/>
</dbReference>
<comment type="caution">
    <text evidence="2">The sequence shown here is derived from an EMBL/GenBank/DDBJ whole genome shotgun (WGS) entry which is preliminary data.</text>
</comment>
<organism evidence="2 3">
    <name type="scientific">Actinomadura rudentiformis</name>
    <dbReference type="NCBI Taxonomy" id="359158"/>
    <lineage>
        <taxon>Bacteria</taxon>
        <taxon>Bacillati</taxon>
        <taxon>Actinomycetota</taxon>
        <taxon>Actinomycetes</taxon>
        <taxon>Streptosporangiales</taxon>
        <taxon>Thermomonosporaceae</taxon>
        <taxon>Actinomadura</taxon>
    </lineage>
</organism>
<keyword evidence="3" id="KW-1185">Reference proteome</keyword>
<sequence>MIARRDPQAGRDSLADRDSPADDCALDLLCDLDESLWIYDDARRADPNAFRNATRQSDHVDELRRVLYRLHHTLVEWEAETLSACPRGRPGPGPGLGRGAGFGFG</sequence>
<proteinExistence type="predicted"/>
<feature type="compositionally biased region" description="Basic and acidic residues" evidence="1">
    <location>
        <begin position="1"/>
        <end position="20"/>
    </location>
</feature>
<dbReference type="RefSeq" id="WP_151565673.1">
    <property type="nucleotide sequence ID" value="NZ_WBMT01000017.1"/>
</dbReference>
<gene>
    <name evidence="2" type="ORF">F8566_32475</name>
</gene>
<evidence type="ECO:0000313" key="2">
    <source>
        <dbReference type="EMBL" id="KAB2344045.1"/>
    </source>
</evidence>
<evidence type="ECO:0000313" key="3">
    <source>
        <dbReference type="Proteomes" id="UP000468735"/>
    </source>
</evidence>
<name>A0A6H9YF41_9ACTN</name>
<dbReference type="AlphaFoldDB" id="A0A6H9YF41"/>
<accession>A0A6H9YF41</accession>